<evidence type="ECO:0008006" key="4">
    <source>
        <dbReference type="Google" id="ProtNLM"/>
    </source>
</evidence>
<evidence type="ECO:0000313" key="3">
    <source>
        <dbReference type="Proteomes" id="UP001501637"/>
    </source>
</evidence>
<proteinExistence type="predicted"/>
<protein>
    <recommendedName>
        <fullName evidence="4">HNH endonuclease</fullName>
    </recommendedName>
</protein>
<organism evidence="2 3">
    <name type="scientific">Streptomyces rectiviolaceus</name>
    <dbReference type="NCBI Taxonomy" id="332591"/>
    <lineage>
        <taxon>Bacteria</taxon>
        <taxon>Bacillati</taxon>
        <taxon>Actinomycetota</taxon>
        <taxon>Actinomycetes</taxon>
        <taxon>Kitasatosporales</taxon>
        <taxon>Streptomycetaceae</taxon>
        <taxon>Streptomyces</taxon>
    </lineage>
</organism>
<dbReference type="Proteomes" id="UP001501637">
    <property type="component" value="Unassembled WGS sequence"/>
</dbReference>
<keyword evidence="3" id="KW-1185">Reference proteome</keyword>
<gene>
    <name evidence="2" type="ORF">GCM10010449_33920</name>
</gene>
<dbReference type="Pfam" id="PF19561">
    <property type="entry name" value="DUF6083"/>
    <property type="match status" value="1"/>
</dbReference>
<sequence length="155" mass="17204">MGENQRIQPVPDDPPPRPWEGVDRAQANADGALGPAPPAPPICPDCGLAGDRYPTWTDAWILLEPVHPRETLPSHFVPPRQRWIIDSDGHAWNSHDAEPTPGAECRIAHRIVCPGLDESERDDLWPWLTSWREENARRAQRKADGEGLPGLPDVG</sequence>
<dbReference type="EMBL" id="BAAAUG010000053">
    <property type="protein sequence ID" value="GAA3108397.1"/>
    <property type="molecule type" value="Genomic_DNA"/>
</dbReference>
<evidence type="ECO:0000313" key="2">
    <source>
        <dbReference type="EMBL" id="GAA3108397.1"/>
    </source>
</evidence>
<feature type="region of interest" description="Disordered" evidence="1">
    <location>
        <begin position="1"/>
        <end position="40"/>
    </location>
</feature>
<accession>A0ABP6MHI7</accession>
<dbReference type="InterPro" id="IPR045729">
    <property type="entry name" value="DUF6083"/>
</dbReference>
<comment type="caution">
    <text evidence="2">The sequence shown here is derived from an EMBL/GenBank/DDBJ whole genome shotgun (WGS) entry which is preliminary data.</text>
</comment>
<feature type="region of interest" description="Disordered" evidence="1">
    <location>
        <begin position="135"/>
        <end position="155"/>
    </location>
</feature>
<reference evidence="3" key="1">
    <citation type="journal article" date="2019" name="Int. J. Syst. Evol. Microbiol.">
        <title>The Global Catalogue of Microorganisms (GCM) 10K type strain sequencing project: providing services to taxonomists for standard genome sequencing and annotation.</title>
        <authorList>
            <consortium name="The Broad Institute Genomics Platform"/>
            <consortium name="The Broad Institute Genome Sequencing Center for Infectious Disease"/>
            <person name="Wu L."/>
            <person name="Ma J."/>
        </authorList>
    </citation>
    <scope>NUCLEOTIDE SEQUENCE [LARGE SCALE GENOMIC DNA]</scope>
    <source>
        <strain evidence="3">JCM 9092</strain>
    </source>
</reference>
<name>A0ABP6MHI7_9ACTN</name>
<evidence type="ECO:0000256" key="1">
    <source>
        <dbReference type="SAM" id="MobiDB-lite"/>
    </source>
</evidence>
<feature type="compositionally biased region" description="Basic and acidic residues" evidence="1">
    <location>
        <begin position="135"/>
        <end position="145"/>
    </location>
</feature>